<organism evidence="7 8">
    <name type="scientific">Candidatus Kaiserbacteria bacterium RIFCSPLOWO2_01_FULL_53_17</name>
    <dbReference type="NCBI Taxonomy" id="1798511"/>
    <lineage>
        <taxon>Bacteria</taxon>
        <taxon>Candidatus Kaiseribacteriota</taxon>
    </lineage>
</organism>
<comment type="function">
    <text evidence="6">Specifically methylates the N4 position of cytidine in position 1402 (C1402) of 16S rRNA.</text>
</comment>
<dbReference type="EMBL" id="MFLY01000020">
    <property type="protein sequence ID" value="OGG72961.1"/>
    <property type="molecule type" value="Genomic_DNA"/>
</dbReference>
<dbReference type="Gene3D" id="3.40.50.150">
    <property type="entry name" value="Vaccinia Virus protein VP39"/>
    <property type="match status" value="1"/>
</dbReference>
<comment type="caution">
    <text evidence="7">The sequence shown here is derived from an EMBL/GenBank/DDBJ whole genome shotgun (WGS) entry which is preliminary data.</text>
</comment>
<comment type="catalytic activity">
    <reaction evidence="6">
        <text>cytidine(1402) in 16S rRNA + S-adenosyl-L-methionine = N(4)-methylcytidine(1402) in 16S rRNA + S-adenosyl-L-homocysteine + H(+)</text>
        <dbReference type="Rhea" id="RHEA:42928"/>
        <dbReference type="Rhea" id="RHEA-COMP:10286"/>
        <dbReference type="Rhea" id="RHEA-COMP:10287"/>
        <dbReference type="ChEBI" id="CHEBI:15378"/>
        <dbReference type="ChEBI" id="CHEBI:57856"/>
        <dbReference type="ChEBI" id="CHEBI:59789"/>
        <dbReference type="ChEBI" id="CHEBI:74506"/>
        <dbReference type="ChEBI" id="CHEBI:82748"/>
        <dbReference type="EC" id="2.1.1.199"/>
    </reaction>
</comment>
<evidence type="ECO:0000256" key="1">
    <source>
        <dbReference type="ARBA" id="ARBA00010396"/>
    </source>
</evidence>
<keyword evidence="2 6" id="KW-0698">rRNA processing</keyword>
<name>A0A1F6EH33_9BACT</name>
<keyword evidence="4 6" id="KW-0808">Transferase</keyword>
<dbReference type="Gene3D" id="1.10.150.170">
    <property type="entry name" value="Putative methyltransferase TM0872, insert domain"/>
    <property type="match status" value="1"/>
</dbReference>
<protein>
    <recommendedName>
        <fullName evidence="6">Ribosomal RNA small subunit methyltransferase H</fullName>
        <ecNumber evidence="6">2.1.1.199</ecNumber>
    </recommendedName>
    <alternativeName>
        <fullName evidence="6">16S rRNA m(4)C1402 methyltransferase</fullName>
    </alternativeName>
    <alternativeName>
        <fullName evidence="6">rRNA (cytosine-N(4)-)-methyltransferase RsmH</fullName>
    </alternativeName>
</protein>
<dbReference type="SUPFAM" id="SSF53335">
    <property type="entry name" value="S-adenosyl-L-methionine-dependent methyltransferases"/>
    <property type="match status" value="1"/>
</dbReference>
<gene>
    <name evidence="6" type="primary">rsmH</name>
    <name evidence="7" type="ORF">A3A38_01695</name>
</gene>
<dbReference type="NCBIfam" id="TIGR00006">
    <property type="entry name" value="16S rRNA (cytosine(1402)-N(4))-methyltransferase RsmH"/>
    <property type="match status" value="1"/>
</dbReference>
<evidence type="ECO:0000313" key="7">
    <source>
        <dbReference type="EMBL" id="OGG72961.1"/>
    </source>
</evidence>
<evidence type="ECO:0000256" key="3">
    <source>
        <dbReference type="ARBA" id="ARBA00022603"/>
    </source>
</evidence>
<dbReference type="InterPro" id="IPR029063">
    <property type="entry name" value="SAM-dependent_MTases_sf"/>
</dbReference>
<dbReference type="AlphaFoldDB" id="A0A1F6EH33"/>
<sequence>MTEHIPVLLKEVAEGLALKKGDTALDATVGGGGHAAEICSRIGETGILVGVDMDEAALRRAEAQALRGGCTARFSKVNFRNLDVVLEKEGIREIDKALFDLGMSSFELEASGRGFSFRRDEPLLMTFDSDPNYGTLTAEEIVNKWDEAAIAHILREYGEERFSGRIAQAIVMRRAEKRIERTVELAEIVNASIPARFRRGDSPAKTFQALRIAVNDELDALREGLMKATERLASGGRIAVISFHSLEDRIAKQYFRGLAAQGGFVVLTKKPIVPSAEETGRNPRARSAKLRIIEKERIGYSV</sequence>
<dbReference type="GO" id="GO:0070475">
    <property type="term" value="P:rRNA base methylation"/>
    <property type="evidence" value="ECO:0007669"/>
    <property type="project" value="UniProtKB-UniRule"/>
</dbReference>
<comment type="similarity">
    <text evidence="1 6">Belongs to the methyltransferase superfamily. RsmH family.</text>
</comment>
<keyword evidence="6" id="KW-0963">Cytoplasm</keyword>
<evidence type="ECO:0000256" key="4">
    <source>
        <dbReference type="ARBA" id="ARBA00022679"/>
    </source>
</evidence>
<reference evidence="7 8" key="1">
    <citation type="journal article" date="2016" name="Nat. Commun.">
        <title>Thousands of microbial genomes shed light on interconnected biogeochemical processes in an aquifer system.</title>
        <authorList>
            <person name="Anantharaman K."/>
            <person name="Brown C.T."/>
            <person name="Hug L.A."/>
            <person name="Sharon I."/>
            <person name="Castelle C.J."/>
            <person name="Probst A.J."/>
            <person name="Thomas B.C."/>
            <person name="Singh A."/>
            <person name="Wilkins M.J."/>
            <person name="Karaoz U."/>
            <person name="Brodie E.L."/>
            <person name="Williams K.H."/>
            <person name="Hubbard S.S."/>
            <person name="Banfield J.F."/>
        </authorList>
    </citation>
    <scope>NUCLEOTIDE SEQUENCE [LARGE SCALE GENOMIC DNA]</scope>
</reference>
<dbReference type="HAMAP" id="MF_01007">
    <property type="entry name" value="16SrRNA_methyltr_H"/>
    <property type="match status" value="1"/>
</dbReference>
<evidence type="ECO:0000256" key="2">
    <source>
        <dbReference type="ARBA" id="ARBA00022552"/>
    </source>
</evidence>
<proteinExistence type="inferred from homology"/>
<keyword evidence="3 6" id="KW-0489">Methyltransferase</keyword>
<dbReference type="Pfam" id="PF01795">
    <property type="entry name" value="Methyltransf_5"/>
    <property type="match status" value="1"/>
</dbReference>
<dbReference type="EC" id="2.1.1.199" evidence="6"/>
<dbReference type="PANTHER" id="PTHR11265:SF0">
    <property type="entry name" value="12S RRNA N4-METHYLCYTIDINE METHYLTRANSFERASE"/>
    <property type="match status" value="1"/>
</dbReference>
<evidence type="ECO:0000313" key="8">
    <source>
        <dbReference type="Proteomes" id="UP000177306"/>
    </source>
</evidence>
<dbReference type="GO" id="GO:0071424">
    <property type="term" value="F:rRNA (cytosine-N4-)-methyltransferase activity"/>
    <property type="evidence" value="ECO:0007669"/>
    <property type="project" value="UniProtKB-UniRule"/>
</dbReference>
<dbReference type="GO" id="GO:0005737">
    <property type="term" value="C:cytoplasm"/>
    <property type="evidence" value="ECO:0007669"/>
    <property type="project" value="UniProtKB-SubCell"/>
</dbReference>
<dbReference type="PANTHER" id="PTHR11265">
    <property type="entry name" value="S-ADENOSYL-METHYLTRANSFERASE MRAW"/>
    <property type="match status" value="1"/>
</dbReference>
<feature type="binding site" evidence="6">
    <location>
        <begin position="32"/>
        <end position="34"/>
    </location>
    <ligand>
        <name>S-adenosyl-L-methionine</name>
        <dbReference type="ChEBI" id="CHEBI:59789"/>
    </ligand>
</feature>
<evidence type="ECO:0000256" key="5">
    <source>
        <dbReference type="ARBA" id="ARBA00022691"/>
    </source>
</evidence>
<feature type="binding site" evidence="6">
    <location>
        <position position="52"/>
    </location>
    <ligand>
        <name>S-adenosyl-L-methionine</name>
        <dbReference type="ChEBI" id="CHEBI:59789"/>
    </ligand>
</feature>
<comment type="subcellular location">
    <subcellularLocation>
        <location evidence="6">Cytoplasm</location>
    </subcellularLocation>
</comment>
<comment type="caution">
    <text evidence="6">Lacks conserved residue(s) required for the propagation of feature annotation.</text>
</comment>
<evidence type="ECO:0000256" key="6">
    <source>
        <dbReference type="HAMAP-Rule" id="MF_01007"/>
    </source>
</evidence>
<keyword evidence="5 6" id="KW-0949">S-adenosyl-L-methionine</keyword>
<dbReference type="PIRSF" id="PIRSF004486">
    <property type="entry name" value="MraW"/>
    <property type="match status" value="1"/>
</dbReference>
<dbReference type="InterPro" id="IPR002903">
    <property type="entry name" value="RsmH"/>
</dbReference>
<accession>A0A1F6EH33</accession>
<dbReference type="Proteomes" id="UP000177306">
    <property type="component" value="Unassembled WGS sequence"/>
</dbReference>
<dbReference type="InterPro" id="IPR023397">
    <property type="entry name" value="SAM-dep_MeTrfase_MraW_recog"/>
</dbReference>
<feature type="binding site" evidence="6">
    <location>
        <position position="79"/>
    </location>
    <ligand>
        <name>S-adenosyl-L-methionine</name>
        <dbReference type="ChEBI" id="CHEBI:59789"/>
    </ligand>
</feature>
<feature type="binding site" evidence="6">
    <location>
        <position position="100"/>
    </location>
    <ligand>
        <name>S-adenosyl-L-methionine</name>
        <dbReference type="ChEBI" id="CHEBI:59789"/>
    </ligand>
</feature>
<dbReference type="SUPFAM" id="SSF81799">
    <property type="entry name" value="Putative methyltransferase TM0872, insert domain"/>
    <property type="match status" value="1"/>
</dbReference>